<dbReference type="Proteomes" id="UP000005481">
    <property type="component" value="Unassembled WGS sequence"/>
</dbReference>
<dbReference type="AlphaFoldDB" id="G9YEK3"/>
<keyword evidence="2" id="KW-1185">Reference proteome</keyword>
<dbReference type="InterPro" id="IPR037171">
    <property type="entry name" value="NagB/RpiA_transferase-like"/>
</dbReference>
<dbReference type="eggNOG" id="COG4670">
    <property type="taxonomic scope" value="Bacteria"/>
</dbReference>
<name>G9YEK3_9FIRM</name>
<proteinExistence type="predicted"/>
<comment type="caution">
    <text evidence="1">The sequence shown here is derived from an EMBL/GenBank/DDBJ whole genome shotgun (WGS) entry which is preliminary data.</text>
</comment>
<dbReference type="HOGENOM" id="CLU_026774_2_0_9"/>
<gene>
    <name evidence="1" type="ORF">HMPREF0080_00062</name>
</gene>
<dbReference type="EMBL" id="AGCJ01000001">
    <property type="protein sequence ID" value="EHM44097.1"/>
    <property type="molecule type" value="Genomic_DNA"/>
</dbReference>
<dbReference type="PATRIC" id="fig|861450.3.peg.61"/>
<evidence type="ECO:0008006" key="3">
    <source>
        <dbReference type="Google" id="ProtNLM"/>
    </source>
</evidence>
<dbReference type="Gene3D" id="3.40.1080.10">
    <property type="entry name" value="Glutaconate Coenzyme A-transferase"/>
    <property type="match status" value="1"/>
</dbReference>
<evidence type="ECO:0000313" key="1">
    <source>
        <dbReference type="EMBL" id="EHM44097.1"/>
    </source>
</evidence>
<organism evidence="1 2">
    <name type="scientific">Anaeroglobus geminatus F0357</name>
    <dbReference type="NCBI Taxonomy" id="861450"/>
    <lineage>
        <taxon>Bacteria</taxon>
        <taxon>Bacillati</taxon>
        <taxon>Bacillota</taxon>
        <taxon>Negativicutes</taxon>
        <taxon>Veillonellales</taxon>
        <taxon>Veillonellaceae</taxon>
        <taxon>Anaeroglobus</taxon>
    </lineage>
</organism>
<dbReference type="PANTHER" id="PTHR43293">
    <property type="entry name" value="ACETATE COA-TRANSFERASE YDIF"/>
    <property type="match status" value="1"/>
</dbReference>
<sequence length="261" mass="28077">MTVPLQALDAVPLNTKKVIARRASLLLLDLSSEAVINLGIGIPEFVASVANEEGIGDSLTMTVEAGPIGGVPQGGVRFGASVNAEAILDQSSQFDFYDGGGLDLACLGLAECNGTGNINVSKFGPRIAGCGGFVNITQNTKNVVFCGTFTTGKLKEEIKDGKLTIIQEGSVRKFVPVVDHITFSGEYARKHGQSVYYITERAVFEMKEDGVHLTEIAPGIDLQKDVLDQMGFTPIMEDVKVMPEFLFKDELMGLREMKAKR</sequence>
<evidence type="ECO:0000313" key="2">
    <source>
        <dbReference type="Proteomes" id="UP000005481"/>
    </source>
</evidence>
<dbReference type="PANTHER" id="PTHR43293:SF1">
    <property type="entry name" value="ACETATE COA-TRANSFERASE YDIF"/>
    <property type="match status" value="1"/>
</dbReference>
<accession>G9YEK3</accession>
<dbReference type="STRING" id="861450.HMPREF0080_00062"/>
<protein>
    <recommendedName>
        <fullName evidence="3">CoA transferase</fullName>
    </recommendedName>
</protein>
<dbReference type="SUPFAM" id="SSF100950">
    <property type="entry name" value="NagB/RpiA/CoA transferase-like"/>
    <property type="match status" value="1"/>
</dbReference>
<reference evidence="1 2" key="1">
    <citation type="submission" date="2011-08" db="EMBL/GenBank/DDBJ databases">
        <authorList>
            <person name="Weinstock G."/>
            <person name="Sodergren E."/>
            <person name="Clifton S."/>
            <person name="Fulton L."/>
            <person name="Fulton B."/>
            <person name="Courtney L."/>
            <person name="Fronick C."/>
            <person name="Harrison M."/>
            <person name="Strong C."/>
            <person name="Farmer C."/>
            <person name="Delahaunty K."/>
            <person name="Markovic C."/>
            <person name="Hall O."/>
            <person name="Minx P."/>
            <person name="Tomlinson C."/>
            <person name="Mitreva M."/>
            <person name="Hou S."/>
            <person name="Chen J."/>
            <person name="Wollam A."/>
            <person name="Pepin K.H."/>
            <person name="Johnson M."/>
            <person name="Bhonagiri V."/>
            <person name="Zhang X."/>
            <person name="Suruliraj S."/>
            <person name="Warren W."/>
            <person name="Chinwalla A."/>
            <person name="Mardis E.R."/>
            <person name="Wilson R.K."/>
        </authorList>
    </citation>
    <scope>NUCLEOTIDE SEQUENCE [LARGE SCALE GENOMIC DNA]</scope>
    <source>
        <strain evidence="1 2">F0357</strain>
    </source>
</reference>